<reference evidence="1 2" key="1">
    <citation type="submission" date="2024-01" db="EMBL/GenBank/DDBJ databases">
        <title>The complete chloroplast genome sequence of Lithospermum erythrorhizon: insights into the phylogenetic relationship among Boraginaceae species and the maternal lineages of purple gromwells.</title>
        <authorList>
            <person name="Okada T."/>
            <person name="Watanabe K."/>
        </authorList>
    </citation>
    <scope>NUCLEOTIDE SEQUENCE [LARGE SCALE GENOMIC DNA]</scope>
</reference>
<dbReference type="EMBL" id="BAABME010004567">
    <property type="protein sequence ID" value="GAA0162830.1"/>
    <property type="molecule type" value="Genomic_DNA"/>
</dbReference>
<dbReference type="AlphaFoldDB" id="A0AAV3QJJ0"/>
<name>A0AAV3QJJ0_LITER</name>
<protein>
    <submittedName>
        <fullName evidence="1">Uncharacterized protein</fullName>
    </submittedName>
</protein>
<evidence type="ECO:0000313" key="1">
    <source>
        <dbReference type="EMBL" id="GAA0162830.1"/>
    </source>
</evidence>
<accession>A0AAV3QJJ0</accession>
<gene>
    <name evidence="1" type="ORF">LIER_18841</name>
</gene>
<evidence type="ECO:0000313" key="2">
    <source>
        <dbReference type="Proteomes" id="UP001454036"/>
    </source>
</evidence>
<keyword evidence="2" id="KW-1185">Reference proteome</keyword>
<organism evidence="1 2">
    <name type="scientific">Lithospermum erythrorhizon</name>
    <name type="common">Purple gromwell</name>
    <name type="synonym">Lithospermum officinale var. erythrorhizon</name>
    <dbReference type="NCBI Taxonomy" id="34254"/>
    <lineage>
        <taxon>Eukaryota</taxon>
        <taxon>Viridiplantae</taxon>
        <taxon>Streptophyta</taxon>
        <taxon>Embryophyta</taxon>
        <taxon>Tracheophyta</taxon>
        <taxon>Spermatophyta</taxon>
        <taxon>Magnoliopsida</taxon>
        <taxon>eudicotyledons</taxon>
        <taxon>Gunneridae</taxon>
        <taxon>Pentapetalae</taxon>
        <taxon>asterids</taxon>
        <taxon>lamiids</taxon>
        <taxon>Boraginales</taxon>
        <taxon>Boraginaceae</taxon>
        <taxon>Boraginoideae</taxon>
        <taxon>Lithospermeae</taxon>
        <taxon>Lithospermum</taxon>
    </lineage>
</organism>
<dbReference type="Proteomes" id="UP001454036">
    <property type="component" value="Unassembled WGS sequence"/>
</dbReference>
<comment type="caution">
    <text evidence="1">The sequence shown here is derived from an EMBL/GenBank/DDBJ whole genome shotgun (WGS) entry which is preliminary data.</text>
</comment>
<proteinExistence type="predicted"/>
<sequence length="179" mass="20676">MQQQTILSSHFNPFPQLHMNDFDIVNGSMNTLLTDHHNNQTMSFEQIGSFDCGSMGDYGILEPYMMEMEWDLSIPGLESSGNNNEGVENVNDAPNDYVVGKKEYNCVNNTIMINNNNTNNHFNDVEESLKVEDMVYYENHWQGQTFKSVEYLDFEGMFANVSPLPNLDFQIEYEKKKNE</sequence>